<dbReference type="Pfam" id="PF25209">
    <property type="entry name" value="Phage_capsid_4"/>
    <property type="match status" value="1"/>
</dbReference>
<proteinExistence type="predicted"/>
<protein>
    <recommendedName>
        <fullName evidence="2">Phage major capsid protein</fullName>
    </recommendedName>
</protein>
<gene>
    <name evidence="1" type="ORF">EZS27_004499</name>
</gene>
<evidence type="ECO:0008006" key="2">
    <source>
        <dbReference type="Google" id="ProtNLM"/>
    </source>
</evidence>
<evidence type="ECO:0000313" key="1">
    <source>
        <dbReference type="EMBL" id="KAA6348047.1"/>
    </source>
</evidence>
<name>A0A5J4SPV8_9ZZZZ</name>
<dbReference type="EMBL" id="SNRY01000078">
    <property type="protein sequence ID" value="KAA6348047.1"/>
    <property type="molecule type" value="Genomic_DNA"/>
</dbReference>
<organism evidence="1">
    <name type="scientific">termite gut metagenome</name>
    <dbReference type="NCBI Taxonomy" id="433724"/>
    <lineage>
        <taxon>unclassified sequences</taxon>
        <taxon>metagenomes</taxon>
        <taxon>organismal metagenomes</taxon>
    </lineage>
</organism>
<dbReference type="AlphaFoldDB" id="A0A5J4SPV8"/>
<reference evidence="1" key="1">
    <citation type="submission" date="2019-03" db="EMBL/GenBank/DDBJ databases">
        <title>Single cell metagenomics reveals metabolic interactions within the superorganism composed of flagellate Streblomastix strix and complex community of Bacteroidetes bacteria on its surface.</title>
        <authorList>
            <person name="Treitli S.C."/>
            <person name="Kolisko M."/>
            <person name="Husnik F."/>
            <person name="Keeling P."/>
            <person name="Hampl V."/>
        </authorList>
    </citation>
    <scope>NUCLEOTIDE SEQUENCE</scope>
    <source>
        <strain evidence="1">STM</strain>
    </source>
</reference>
<comment type="caution">
    <text evidence="1">The sequence shown here is derived from an EMBL/GenBank/DDBJ whole genome shotgun (WGS) entry which is preliminary data.</text>
</comment>
<accession>A0A5J4SPV8</accession>
<sequence length="350" mass="38182">MKIKLLLGLLFNVIMGATLALMLGVPTYAGSLAAVGVSVFTGNFMPPGAACEGVLTEVWTGELIKTLRAGLTATFLDGLPDYSQYAENDTIHMVDVGGDPDVLINNTTYPIAIQAITDEDTTFSLNKFQTKATPITDDELFALSYDKMASVKERHGEVITLQKFSKSIHALAPDSHTTKTPVLTTTGEIAGGGATGRRRLQLADIVALKDAFDKLEIPVQNRRLVLCSDHVNDLLLTEQKFAAQFYNYTSGKIANLYGFEVYEYSSNPVYKVAGTKVPFGTAAVANEFQSSVAFYTKRVFKATGSTTMYYSEAKTDPLNQRSLINFRHYFIVLPKKKDAMGAIRSAYVSA</sequence>